<keyword evidence="2" id="KW-1185">Reference proteome</keyword>
<organism evidence="1 2">
    <name type="scientific">Paenibacillus allorhizosphaerae</name>
    <dbReference type="NCBI Taxonomy" id="2849866"/>
    <lineage>
        <taxon>Bacteria</taxon>
        <taxon>Bacillati</taxon>
        <taxon>Bacillota</taxon>
        <taxon>Bacilli</taxon>
        <taxon>Bacillales</taxon>
        <taxon>Paenibacillaceae</taxon>
        <taxon>Paenibacillus</taxon>
    </lineage>
</organism>
<name>A0ABM8VQD6_9BACL</name>
<evidence type="ECO:0000313" key="2">
    <source>
        <dbReference type="Proteomes" id="UP000730618"/>
    </source>
</evidence>
<dbReference type="EMBL" id="CAJVCE010000021">
    <property type="protein sequence ID" value="CAG7654080.1"/>
    <property type="molecule type" value="Genomic_DNA"/>
</dbReference>
<reference evidence="1 2" key="1">
    <citation type="submission" date="2021-06" db="EMBL/GenBank/DDBJ databases">
        <authorList>
            <person name="Criscuolo A."/>
        </authorList>
    </citation>
    <scope>NUCLEOTIDE SEQUENCE [LARGE SCALE GENOMIC DNA]</scope>
    <source>
        <strain evidence="2">CIP 111802</strain>
    </source>
</reference>
<gene>
    <name evidence="1" type="ORF">PAECIP111802_05672</name>
</gene>
<dbReference type="RefSeq" id="WP_218101878.1">
    <property type="nucleotide sequence ID" value="NZ_CAJVCE010000021.1"/>
</dbReference>
<comment type="caution">
    <text evidence="1">The sequence shown here is derived from an EMBL/GenBank/DDBJ whole genome shotgun (WGS) entry which is preliminary data.</text>
</comment>
<accession>A0ABM8VQD6</accession>
<proteinExistence type="predicted"/>
<protein>
    <submittedName>
        <fullName evidence="1">Uncharacterized protein</fullName>
    </submittedName>
</protein>
<evidence type="ECO:0000313" key="1">
    <source>
        <dbReference type="EMBL" id="CAG7654080.1"/>
    </source>
</evidence>
<sequence>MENITASFYNREDMERATEALRQQGAVDIKLDFRSEHSMETVQLLQATEATKYASGSENACIMNVVVESSRLHLAHDLIARFGGNVT</sequence>
<dbReference type="Proteomes" id="UP000730618">
    <property type="component" value="Unassembled WGS sequence"/>
</dbReference>